<dbReference type="EMBL" id="FTLX01000010">
    <property type="protein sequence ID" value="SIR55040.1"/>
    <property type="molecule type" value="Genomic_DNA"/>
</dbReference>
<evidence type="ECO:0000256" key="1">
    <source>
        <dbReference type="SAM" id="Phobius"/>
    </source>
</evidence>
<proteinExistence type="predicted"/>
<organism evidence="2 3">
    <name type="scientific">Domibacillus enclensis</name>
    <dbReference type="NCBI Taxonomy" id="1017273"/>
    <lineage>
        <taxon>Bacteria</taxon>
        <taxon>Bacillati</taxon>
        <taxon>Bacillota</taxon>
        <taxon>Bacilli</taxon>
        <taxon>Bacillales</taxon>
        <taxon>Bacillaceae</taxon>
        <taxon>Domibacillus</taxon>
    </lineage>
</organism>
<name>A0A1N7BUQ7_9BACI</name>
<evidence type="ECO:0000313" key="2">
    <source>
        <dbReference type="EMBL" id="SIR55040.1"/>
    </source>
</evidence>
<accession>A0A1N7BUQ7</accession>
<keyword evidence="1" id="KW-0472">Membrane</keyword>
<keyword evidence="1" id="KW-0812">Transmembrane</keyword>
<feature type="transmembrane region" description="Helical" evidence="1">
    <location>
        <begin position="12"/>
        <end position="33"/>
    </location>
</feature>
<reference evidence="2 3" key="1">
    <citation type="submission" date="2017-01" db="EMBL/GenBank/DDBJ databases">
        <authorList>
            <person name="Mah S.A."/>
            <person name="Swanson W.J."/>
            <person name="Moy G.W."/>
            <person name="Vacquier V.D."/>
        </authorList>
    </citation>
    <scope>NUCLEOTIDE SEQUENCE [LARGE SCALE GENOMIC DNA]</scope>
    <source>
        <strain evidence="2 3">NIO-1016</strain>
    </source>
</reference>
<dbReference type="STRING" id="1017273.SAMN05443094_11080"/>
<protein>
    <submittedName>
        <fullName evidence="2">Uncharacterized protein</fullName>
    </submittedName>
</protein>
<gene>
    <name evidence="2" type="ORF">SAMN05443094_11080</name>
</gene>
<keyword evidence="1" id="KW-1133">Transmembrane helix</keyword>
<dbReference type="AlphaFoldDB" id="A0A1N7BUQ7"/>
<dbReference type="Proteomes" id="UP000186385">
    <property type="component" value="Unassembled WGS sequence"/>
</dbReference>
<evidence type="ECO:0000313" key="3">
    <source>
        <dbReference type="Proteomes" id="UP000186385"/>
    </source>
</evidence>
<sequence>MDQLLMQRLNKQGLIFAAVHTVFFLNLAIEFLVSK</sequence>